<proteinExistence type="predicted"/>
<reference evidence="1" key="1">
    <citation type="journal article" date="2020" name="Nature">
        <title>Giant virus diversity and host interactions through global metagenomics.</title>
        <authorList>
            <person name="Schulz F."/>
            <person name="Roux S."/>
            <person name="Paez-Espino D."/>
            <person name="Jungbluth S."/>
            <person name="Walsh D.A."/>
            <person name="Denef V.J."/>
            <person name="McMahon K.D."/>
            <person name="Konstantinidis K.T."/>
            <person name="Eloe-Fadrosh E.A."/>
            <person name="Kyrpides N.C."/>
            <person name="Woyke T."/>
        </authorList>
    </citation>
    <scope>NUCLEOTIDE SEQUENCE</scope>
    <source>
        <strain evidence="1">GVMAG-S-ERX555907-94</strain>
    </source>
</reference>
<protein>
    <recommendedName>
        <fullName evidence="2">MIF4G domain-containing protein</fullName>
    </recommendedName>
</protein>
<name>A0A6C0L3B3_9ZZZZ</name>
<dbReference type="AlphaFoldDB" id="A0A6C0L3B3"/>
<evidence type="ECO:0008006" key="2">
    <source>
        <dbReference type="Google" id="ProtNLM"/>
    </source>
</evidence>
<dbReference type="InterPro" id="IPR016024">
    <property type="entry name" value="ARM-type_fold"/>
</dbReference>
<organism evidence="1">
    <name type="scientific">viral metagenome</name>
    <dbReference type="NCBI Taxonomy" id="1070528"/>
    <lineage>
        <taxon>unclassified sequences</taxon>
        <taxon>metagenomes</taxon>
        <taxon>organismal metagenomes</taxon>
    </lineage>
</organism>
<dbReference type="SUPFAM" id="SSF48371">
    <property type="entry name" value="ARM repeat"/>
    <property type="match status" value="1"/>
</dbReference>
<accession>A0A6C0L3B3</accession>
<sequence length="259" mass="30496">MSIQEVQEIFETEDFKQKYNSYLSDLNSEELINFLDNIETNKKYYRMNIHKNKRYKKETTQDTSSIKQINCDINKLTDCNYHVLKPKIIEQVNSVDYIIPYLIENIVENSILHHIYIPLYVGIIKDIKCSQKDKIIQKACDSYFVKLFQPDIQGATPYERLCVDNKNTDNIIGFSLFIAHMEKEGMIQGFITKVITTFMSTIESKNNNNQHKLLVSFYNISKIHFPDGIPSEYQQQLRSMKQTTQSSKIRFKIMDILDE</sequence>
<dbReference type="EMBL" id="MN741026">
    <property type="protein sequence ID" value="QHU23214.1"/>
    <property type="molecule type" value="Genomic_DNA"/>
</dbReference>
<evidence type="ECO:0000313" key="1">
    <source>
        <dbReference type="EMBL" id="QHU23214.1"/>
    </source>
</evidence>